<dbReference type="EMBL" id="JAHESC010000001">
    <property type="protein sequence ID" value="MBT1685126.1"/>
    <property type="molecule type" value="Genomic_DNA"/>
</dbReference>
<dbReference type="CDD" id="cd07341">
    <property type="entry name" value="M56_BlaR1_MecR1_like"/>
    <property type="match status" value="1"/>
</dbReference>
<dbReference type="PANTHER" id="PTHR33446:SF2">
    <property type="entry name" value="PROTEIN TONB"/>
    <property type="match status" value="1"/>
</dbReference>
<dbReference type="SUPFAM" id="SSF74653">
    <property type="entry name" value="TolA/TonB C-terminal domain"/>
    <property type="match status" value="1"/>
</dbReference>
<organism evidence="3 4">
    <name type="scientific">Dawidia soli</name>
    <dbReference type="NCBI Taxonomy" id="2782352"/>
    <lineage>
        <taxon>Bacteria</taxon>
        <taxon>Pseudomonadati</taxon>
        <taxon>Bacteroidota</taxon>
        <taxon>Cytophagia</taxon>
        <taxon>Cytophagales</taxon>
        <taxon>Chryseotaleaceae</taxon>
        <taxon>Dawidia</taxon>
    </lineage>
</organism>
<dbReference type="RefSeq" id="WP_254088376.1">
    <property type="nucleotide sequence ID" value="NZ_JAHESC010000001.1"/>
</dbReference>
<accession>A0AAP2D4D8</accession>
<evidence type="ECO:0000259" key="2">
    <source>
        <dbReference type="PROSITE" id="PS52015"/>
    </source>
</evidence>
<keyword evidence="1" id="KW-0472">Membrane</keyword>
<dbReference type="GO" id="GO:0031992">
    <property type="term" value="F:energy transducer activity"/>
    <property type="evidence" value="ECO:0007669"/>
    <property type="project" value="TreeGrafter"/>
</dbReference>
<name>A0AAP2D4D8_9BACT</name>
<keyword evidence="1" id="KW-0812">Transmembrane</keyword>
<dbReference type="Pfam" id="PF03544">
    <property type="entry name" value="TonB_C"/>
    <property type="match status" value="1"/>
</dbReference>
<dbReference type="Pfam" id="PF05569">
    <property type="entry name" value="Peptidase_M56"/>
    <property type="match status" value="1"/>
</dbReference>
<dbReference type="PANTHER" id="PTHR33446">
    <property type="entry name" value="PROTEIN TONB-RELATED"/>
    <property type="match status" value="1"/>
</dbReference>
<comment type="caution">
    <text evidence="3">The sequence shown here is derived from an EMBL/GenBank/DDBJ whole genome shotgun (WGS) entry which is preliminary data.</text>
</comment>
<dbReference type="InterPro" id="IPR037682">
    <property type="entry name" value="TonB_C"/>
</dbReference>
<dbReference type="Proteomes" id="UP001319180">
    <property type="component" value="Unassembled WGS sequence"/>
</dbReference>
<feature type="domain" description="TonB C-terminal" evidence="2">
    <location>
        <begin position="256"/>
        <end position="350"/>
    </location>
</feature>
<feature type="transmembrane region" description="Helical" evidence="1">
    <location>
        <begin position="219"/>
        <end position="241"/>
    </location>
</feature>
<dbReference type="GO" id="GO:0098797">
    <property type="term" value="C:plasma membrane protein complex"/>
    <property type="evidence" value="ECO:0007669"/>
    <property type="project" value="TreeGrafter"/>
</dbReference>
<dbReference type="InterPro" id="IPR008756">
    <property type="entry name" value="Peptidase_M56"/>
</dbReference>
<feature type="transmembrane region" description="Helical" evidence="1">
    <location>
        <begin position="45"/>
        <end position="73"/>
    </location>
</feature>
<dbReference type="GO" id="GO:0055085">
    <property type="term" value="P:transmembrane transport"/>
    <property type="evidence" value="ECO:0007669"/>
    <property type="project" value="InterPro"/>
</dbReference>
<sequence length="372" mass="41992">MAVPFIEFNNVSSAGRFPGVYSVVARTANFQETVSSTLSAGTIDIVFMLYGLGVGVCLFRCVFGLATLLRLFIQSSKRRRWGFTVVSLDRHVSPFTFFNVLFTGKDDMDNAERETMLLHEWVHRDQYHSIDNIFLEAVTIMFWFNPVVWLFRRDIKAEHEYYADACVLKNGVSPEDYQHILFKARTGIAIDLGNYLSNKTSLINRFTMMTKTRTNHKSSYWSVSLYAALMSVIVLLGAFSARQEEPQFDKVATYEQGEAAMYQTLTARIKYPTIARRENRSGVVQVSFTVNEKGTVENIKAETQKDGYLLKEMVVVGYYQTSEKAKGIDDALKGAAVDAVEGLGKFTPAEKDGKPVRCVLTLPIKFTLGEKI</sequence>
<keyword evidence="4" id="KW-1185">Reference proteome</keyword>
<evidence type="ECO:0000256" key="1">
    <source>
        <dbReference type="SAM" id="Phobius"/>
    </source>
</evidence>
<keyword evidence="1" id="KW-1133">Transmembrane helix</keyword>
<proteinExistence type="predicted"/>
<reference evidence="3 4" key="1">
    <citation type="submission" date="2021-05" db="EMBL/GenBank/DDBJ databases">
        <title>A Polyphasic approach of four new species of the genus Ohtaekwangia: Ohtaekwangia histidinii sp. nov., Ohtaekwangia cretensis sp. nov., Ohtaekwangia indiensis sp. nov., Ohtaekwangia reichenbachii sp. nov. from diverse environment.</title>
        <authorList>
            <person name="Octaviana S."/>
        </authorList>
    </citation>
    <scope>NUCLEOTIDE SEQUENCE [LARGE SCALE GENOMIC DNA]</scope>
    <source>
        <strain evidence="3 4">PWU37</strain>
    </source>
</reference>
<dbReference type="InterPro" id="IPR051045">
    <property type="entry name" value="TonB-dependent_transducer"/>
</dbReference>
<protein>
    <submittedName>
        <fullName evidence="3">Energy transducer TonB</fullName>
    </submittedName>
</protein>
<gene>
    <name evidence="3" type="ORF">KK078_01090</name>
</gene>
<dbReference type="Gene3D" id="3.30.1150.10">
    <property type="match status" value="1"/>
</dbReference>
<dbReference type="PROSITE" id="PS52015">
    <property type="entry name" value="TONB_CTD"/>
    <property type="match status" value="1"/>
</dbReference>
<evidence type="ECO:0000313" key="3">
    <source>
        <dbReference type="EMBL" id="MBT1685126.1"/>
    </source>
</evidence>
<evidence type="ECO:0000313" key="4">
    <source>
        <dbReference type="Proteomes" id="UP001319180"/>
    </source>
</evidence>
<dbReference type="AlphaFoldDB" id="A0AAP2D4D8"/>